<evidence type="ECO:0000313" key="6">
    <source>
        <dbReference type="Proteomes" id="UP001155240"/>
    </source>
</evidence>
<accession>A0A9X2DZT7</accession>
<dbReference type="Gene3D" id="3.40.50.1820">
    <property type="entry name" value="alpha/beta hydrolase"/>
    <property type="match status" value="2"/>
</dbReference>
<evidence type="ECO:0000256" key="2">
    <source>
        <dbReference type="ARBA" id="ARBA00022801"/>
    </source>
</evidence>
<evidence type="ECO:0000259" key="4">
    <source>
        <dbReference type="Pfam" id="PF00135"/>
    </source>
</evidence>
<dbReference type="InterPro" id="IPR002018">
    <property type="entry name" value="CarbesteraseB"/>
</dbReference>
<dbReference type="EC" id="3.1.1.-" evidence="3"/>
<dbReference type="Proteomes" id="UP001155240">
    <property type="component" value="Unassembled WGS sequence"/>
</dbReference>
<reference evidence="5" key="1">
    <citation type="submission" date="2022-06" db="EMBL/GenBank/DDBJ databases">
        <title>Whole genome shotgun sequencing (WGS) of Rathayibacter sp. ZW T2_19, isolated from stored onions (Allium cepa).</title>
        <authorList>
            <person name="Stoll D.A."/>
            <person name="Huch M."/>
        </authorList>
    </citation>
    <scope>NUCLEOTIDE SEQUENCE</scope>
    <source>
        <strain evidence="5">ZW T2_19</strain>
    </source>
</reference>
<gene>
    <name evidence="5" type="ORF">NB037_14955</name>
</gene>
<dbReference type="RefSeq" id="WP_251947005.1">
    <property type="nucleotide sequence ID" value="NZ_JAMRYM010000079.1"/>
</dbReference>
<name>A0A9X2DZT7_9MICO</name>
<dbReference type="InterPro" id="IPR050309">
    <property type="entry name" value="Type-B_Carboxylest/Lipase"/>
</dbReference>
<sequence length="442" mass="45616">MSGASGVEIVVEAACGAVVGWAEGGVARFLGVPFAEAPTGARRFTPPEPRSAFTAPFDASSYGATPQRGRPFEFTTIPEHSIPGEDSLSVNVFAPLGADALPVLVYLHGGGYVTGAASSDWHEGSAFARDGVIVVTASYRLGVDGFGVVDGDANRGVRDWLQALRWVQVNIASFGGDPARVTIAGQSAGGGAVLTLLGCAEAQPLFARAVAISPTDRSVPLAEAEEQLAAFAHSLGVPPTAEGLASLDRDGLSETVALTMMPGSAHSIVLAPVSGDALLPLPVAEATAHVGRDKPLLIGATADEFDSPRLERAEGAPPRATDLLFRRAVLQAARNRGSASTWLYSFDWVSPIIGGAAHCLDLPFLFDHLDAEGTERVLGAVPPQALADVMHAELVAFVRGEDPHWPAASGVAGDAARVYDVAPSVVPGRFDDVLPLVADVGA</sequence>
<evidence type="ECO:0000256" key="1">
    <source>
        <dbReference type="ARBA" id="ARBA00005964"/>
    </source>
</evidence>
<proteinExistence type="inferred from homology"/>
<dbReference type="SUPFAM" id="SSF53474">
    <property type="entry name" value="alpha/beta-Hydrolases"/>
    <property type="match status" value="1"/>
</dbReference>
<organism evidence="5 6">
    <name type="scientific">Rathayibacter rubneri</name>
    <dbReference type="NCBI Taxonomy" id="2950106"/>
    <lineage>
        <taxon>Bacteria</taxon>
        <taxon>Bacillati</taxon>
        <taxon>Actinomycetota</taxon>
        <taxon>Actinomycetes</taxon>
        <taxon>Micrococcales</taxon>
        <taxon>Microbacteriaceae</taxon>
        <taxon>Rathayibacter</taxon>
    </lineage>
</organism>
<dbReference type="PANTHER" id="PTHR11559">
    <property type="entry name" value="CARBOXYLESTERASE"/>
    <property type="match status" value="1"/>
</dbReference>
<dbReference type="Pfam" id="PF00135">
    <property type="entry name" value="COesterase"/>
    <property type="match status" value="1"/>
</dbReference>
<comment type="similarity">
    <text evidence="1 3">Belongs to the type-B carboxylesterase/lipase family.</text>
</comment>
<comment type="caution">
    <text evidence="5">The sequence shown here is derived from an EMBL/GenBank/DDBJ whole genome shotgun (WGS) entry which is preliminary data.</text>
</comment>
<dbReference type="GO" id="GO:0016787">
    <property type="term" value="F:hydrolase activity"/>
    <property type="evidence" value="ECO:0007669"/>
    <property type="project" value="UniProtKB-KW"/>
</dbReference>
<protein>
    <recommendedName>
        <fullName evidence="3">Carboxylic ester hydrolase</fullName>
        <ecNumber evidence="3">3.1.1.-</ecNumber>
    </recommendedName>
</protein>
<evidence type="ECO:0000313" key="5">
    <source>
        <dbReference type="EMBL" id="MCM6763718.1"/>
    </source>
</evidence>
<dbReference type="EMBL" id="JAMRYM010000079">
    <property type="protein sequence ID" value="MCM6763718.1"/>
    <property type="molecule type" value="Genomic_DNA"/>
</dbReference>
<dbReference type="PROSITE" id="PS00122">
    <property type="entry name" value="CARBOXYLESTERASE_B_1"/>
    <property type="match status" value="1"/>
</dbReference>
<evidence type="ECO:0000256" key="3">
    <source>
        <dbReference type="RuleBase" id="RU361235"/>
    </source>
</evidence>
<dbReference type="InterPro" id="IPR029058">
    <property type="entry name" value="AB_hydrolase_fold"/>
</dbReference>
<keyword evidence="6" id="KW-1185">Reference proteome</keyword>
<keyword evidence="2 3" id="KW-0378">Hydrolase</keyword>
<dbReference type="AlphaFoldDB" id="A0A9X2DZT7"/>
<dbReference type="InterPro" id="IPR019826">
    <property type="entry name" value="Carboxylesterase_B_AS"/>
</dbReference>
<feature type="domain" description="Carboxylesterase type B" evidence="4">
    <location>
        <begin position="10"/>
        <end position="306"/>
    </location>
</feature>